<dbReference type="SUPFAM" id="SSF57850">
    <property type="entry name" value="RING/U-box"/>
    <property type="match status" value="1"/>
</dbReference>
<keyword evidence="2 4" id="KW-0863">Zinc-finger</keyword>
<dbReference type="InterPro" id="IPR013083">
    <property type="entry name" value="Znf_RING/FYVE/PHD"/>
</dbReference>
<dbReference type="InterPro" id="IPR047157">
    <property type="entry name" value="PHRF1/Atg35"/>
</dbReference>
<feature type="compositionally biased region" description="Low complexity" evidence="5">
    <location>
        <begin position="453"/>
        <end position="462"/>
    </location>
</feature>
<evidence type="ECO:0000256" key="5">
    <source>
        <dbReference type="SAM" id="MobiDB-lite"/>
    </source>
</evidence>
<keyword evidence="1" id="KW-0479">Metal-binding</keyword>
<proteinExistence type="predicted"/>
<evidence type="ECO:0000256" key="3">
    <source>
        <dbReference type="ARBA" id="ARBA00022833"/>
    </source>
</evidence>
<dbReference type="EMBL" id="MU003846">
    <property type="protein sequence ID" value="KAF2717342.1"/>
    <property type="molecule type" value="Genomic_DNA"/>
</dbReference>
<dbReference type="InterPro" id="IPR011011">
    <property type="entry name" value="Znf_FYVE_PHD"/>
</dbReference>
<dbReference type="PANTHER" id="PTHR12618">
    <property type="entry name" value="PHD AND RING FINGER DOMAIN-CONTAINING PROTEIN 1"/>
    <property type="match status" value="1"/>
</dbReference>
<name>A0A9P4UIX7_9PEZI</name>
<evidence type="ECO:0000313" key="7">
    <source>
        <dbReference type="EMBL" id="KAF2717342.1"/>
    </source>
</evidence>
<evidence type="ECO:0000256" key="4">
    <source>
        <dbReference type="PROSITE-ProRule" id="PRU00175"/>
    </source>
</evidence>
<accession>A0A9P4UIX7</accession>
<dbReference type="Pfam" id="PF00628">
    <property type="entry name" value="PHD"/>
    <property type="match status" value="1"/>
</dbReference>
<dbReference type="PROSITE" id="PS50089">
    <property type="entry name" value="ZF_RING_2"/>
    <property type="match status" value="1"/>
</dbReference>
<evidence type="ECO:0000256" key="2">
    <source>
        <dbReference type="ARBA" id="ARBA00022771"/>
    </source>
</evidence>
<feature type="compositionally biased region" description="Polar residues" evidence="5">
    <location>
        <begin position="497"/>
        <end position="511"/>
    </location>
</feature>
<feature type="region of interest" description="Disordered" evidence="5">
    <location>
        <begin position="17"/>
        <end position="51"/>
    </location>
</feature>
<dbReference type="SMART" id="SM00184">
    <property type="entry name" value="RING"/>
    <property type="match status" value="1"/>
</dbReference>
<dbReference type="InterPro" id="IPR001965">
    <property type="entry name" value="Znf_PHD"/>
</dbReference>
<dbReference type="OrthoDB" id="8062037at2759"/>
<keyword evidence="8" id="KW-1185">Reference proteome</keyword>
<dbReference type="InterPro" id="IPR001841">
    <property type="entry name" value="Znf_RING"/>
</dbReference>
<dbReference type="SUPFAM" id="SSF57903">
    <property type="entry name" value="FYVE/PHD zinc finger"/>
    <property type="match status" value="1"/>
</dbReference>
<dbReference type="GO" id="GO:0008270">
    <property type="term" value="F:zinc ion binding"/>
    <property type="evidence" value="ECO:0007669"/>
    <property type="project" value="UniProtKB-KW"/>
</dbReference>
<dbReference type="SMART" id="SM00249">
    <property type="entry name" value="PHD"/>
    <property type="match status" value="1"/>
</dbReference>
<sequence>MEQTCIVCLGDLRTSLDQSPPPEAAAASVGHGVGAGDDNDGDAKTKLRNTRLSSKRVEADDEIIAHLLPCKHDLHNECLKPWVERANSCPICRAKFNMVELSKVVGGPVIDTYAVQDKVQEADIDPSMIVDDEDLTSAVDPEPCTMCGAVGDAHDIMYCDGCDKTIHVFCAGYDDAPEVWYCESCLRDMENDVTVPGYSNAMPGQRRIAAGSRARSVRRNQRSDRVWNRIWQEVSRRLDMDLDFPFPEEELLDTRTDEQRAEFENWQRRLEIASRQGAAERLRGIAQARMNAERAARPDPESQEELRAWNAFDKARELEEAPEAIRQKRRRTASPDQPDEPEPQEARQQKRPRLRRPPQPPSNAPESSTAAAQRAGDGPTFLSSLLREVETKPVSAASPDASEQANGPLSPGSSSPVQSPASSAAGTPRPLSPTPPPQRPISPPLSSYVVPMSPTFSPFSPTDVTHNRRRRKARKSSPAVDGDGHQTEDEDSKNRAAPSSPTGNLSYSAKQEVQRMVKLALGPRYRDKEISKDQYTDINRDVSRKMYDLVGDATALSDHAQRQKWQDHAEAEVRNAIASLHFGPES</sequence>
<feature type="compositionally biased region" description="Pro residues" evidence="5">
    <location>
        <begin position="430"/>
        <end position="443"/>
    </location>
</feature>
<comment type="caution">
    <text evidence="7">The sequence shown here is derived from an EMBL/GenBank/DDBJ whole genome shotgun (WGS) entry which is preliminary data.</text>
</comment>
<evidence type="ECO:0000313" key="8">
    <source>
        <dbReference type="Proteomes" id="UP000799441"/>
    </source>
</evidence>
<protein>
    <recommendedName>
        <fullName evidence="6">RING-type domain-containing protein</fullName>
    </recommendedName>
</protein>
<evidence type="ECO:0000259" key="6">
    <source>
        <dbReference type="PROSITE" id="PS50089"/>
    </source>
</evidence>
<dbReference type="Proteomes" id="UP000799441">
    <property type="component" value="Unassembled WGS sequence"/>
</dbReference>
<reference evidence="7" key="1">
    <citation type="journal article" date="2020" name="Stud. Mycol.">
        <title>101 Dothideomycetes genomes: a test case for predicting lifestyles and emergence of pathogens.</title>
        <authorList>
            <person name="Haridas S."/>
            <person name="Albert R."/>
            <person name="Binder M."/>
            <person name="Bloem J."/>
            <person name="Labutti K."/>
            <person name="Salamov A."/>
            <person name="Andreopoulos B."/>
            <person name="Baker S."/>
            <person name="Barry K."/>
            <person name="Bills G."/>
            <person name="Bluhm B."/>
            <person name="Cannon C."/>
            <person name="Castanera R."/>
            <person name="Culley D."/>
            <person name="Daum C."/>
            <person name="Ezra D."/>
            <person name="Gonzalez J."/>
            <person name="Henrissat B."/>
            <person name="Kuo A."/>
            <person name="Liang C."/>
            <person name="Lipzen A."/>
            <person name="Lutzoni F."/>
            <person name="Magnuson J."/>
            <person name="Mondo S."/>
            <person name="Nolan M."/>
            <person name="Ohm R."/>
            <person name="Pangilinan J."/>
            <person name="Park H.-J."/>
            <person name="Ramirez L."/>
            <person name="Alfaro M."/>
            <person name="Sun H."/>
            <person name="Tritt A."/>
            <person name="Yoshinaga Y."/>
            <person name="Zwiers L.-H."/>
            <person name="Turgeon B."/>
            <person name="Goodwin S."/>
            <person name="Spatafora J."/>
            <person name="Crous P."/>
            <person name="Grigoriev I."/>
        </authorList>
    </citation>
    <scope>NUCLEOTIDE SEQUENCE</scope>
    <source>
        <strain evidence="7">CBS 116435</strain>
    </source>
</reference>
<dbReference type="Pfam" id="PF13639">
    <property type="entry name" value="zf-RING_2"/>
    <property type="match status" value="1"/>
</dbReference>
<evidence type="ECO:0000256" key="1">
    <source>
        <dbReference type="ARBA" id="ARBA00022723"/>
    </source>
</evidence>
<feature type="compositionally biased region" description="Basic and acidic residues" evidence="5">
    <location>
        <begin position="313"/>
        <end position="326"/>
    </location>
</feature>
<organism evidence="7 8">
    <name type="scientific">Polychaeton citri CBS 116435</name>
    <dbReference type="NCBI Taxonomy" id="1314669"/>
    <lineage>
        <taxon>Eukaryota</taxon>
        <taxon>Fungi</taxon>
        <taxon>Dikarya</taxon>
        <taxon>Ascomycota</taxon>
        <taxon>Pezizomycotina</taxon>
        <taxon>Dothideomycetes</taxon>
        <taxon>Dothideomycetidae</taxon>
        <taxon>Capnodiales</taxon>
        <taxon>Capnodiaceae</taxon>
        <taxon>Polychaeton</taxon>
    </lineage>
</organism>
<keyword evidence="3" id="KW-0862">Zinc</keyword>
<feature type="domain" description="RING-type" evidence="6">
    <location>
        <begin position="5"/>
        <end position="93"/>
    </location>
</feature>
<feature type="region of interest" description="Disordered" evidence="5">
    <location>
        <begin position="313"/>
        <end position="511"/>
    </location>
</feature>
<dbReference type="PANTHER" id="PTHR12618:SF20">
    <property type="entry name" value="PHD AND RING FINGER DOMAIN-CONTAINING PROTEIN 1"/>
    <property type="match status" value="1"/>
</dbReference>
<gene>
    <name evidence="7" type="ORF">K431DRAFT_288642</name>
</gene>
<dbReference type="Gene3D" id="3.30.40.10">
    <property type="entry name" value="Zinc/RING finger domain, C3HC4 (zinc finger)"/>
    <property type="match status" value="2"/>
</dbReference>
<dbReference type="InterPro" id="IPR019787">
    <property type="entry name" value="Znf_PHD-finger"/>
</dbReference>
<dbReference type="AlphaFoldDB" id="A0A9P4UIX7"/>
<feature type="compositionally biased region" description="Low complexity" evidence="5">
    <location>
        <begin position="405"/>
        <end position="429"/>
    </location>
</feature>